<dbReference type="Gene3D" id="3.90.1640.20">
    <property type="entry name" value="TON_0340"/>
    <property type="match status" value="1"/>
</dbReference>
<dbReference type="InterPro" id="IPR025504">
    <property type="entry name" value="GLUCM_C"/>
</dbReference>
<protein>
    <submittedName>
        <fullName evidence="2">DUF4392 domain-containing protein</fullName>
    </submittedName>
</protein>
<organism evidence="2 3">
    <name type="scientific">Candidatus Scatomorpha intestinigallinarum</name>
    <dbReference type="NCBI Taxonomy" id="2840923"/>
    <lineage>
        <taxon>Bacteria</taxon>
        <taxon>Bacillati</taxon>
        <taxon>Bacillota</taxon>
        <taxon>Clostridia</taxon>
        <taxon>Eubacteriales</taxon>
        <taxon>Candidatus Scatomorpha</taxon>
    </lineage>
</organism>
<proteinExistence type="predicted"/>
<reference evidence="2" key="1">
    <citation type="submission" date="2020-10" db="EMBL/GenBank/DDBJ databases">
        <authorList>
            <person name="Gilroy R."/>
        </authorList>
    </citation>
    <scope>NUCLEOTIDE SEQUENCE</scope>
    <source>
        <strain evidence="2">ChiGjej3B3-7149</strain>
    </source>
</reference>
<name>A0A9D1IZG3_9FIRM</name>
<dbReference type="EMBL" id="DVHH01000195">
    <property type="protein sequence ID" value="HIR55551.1"/>
    <property type="molecule type" value="Genomic_DNA"/>
</dbReference>
<sequence length="340" mass="36905">MPKIIGENIDRLCNIEYRPAVGSQRGDIMRYYNAAREVQKDPLSYLCAKALMDRVKEGDTVLFVTGARFPHLLPYGETDGPLGVAALAKAVERGLGAKTVVTVEESNDVPTRGCLMGVGCNVRDLDEWKITDGACYLDWYPLGSEKGPEHAKYLVETFKPKAIVFCEKHGPNEVGYCHSVHGARIPPEEFANTWHLLDEAKKHGILTIGTGDGGNEIGNGIIYEYAREISPYGKKCQCGCGGGTATVCKTDIFFAAAISNWGLYGVSAMLAYMLGDVDVMHTVDDERRMLEACAMGGSVDGMSMRPICRVDGVSMAGGQAFVTLLREIVSDGLGKCTRKE</sequence>
<comment type="caution">
    <text evidence="2">The sequence shown here is derived from an EMBL/GenBank/DDBJ whole genome shotgun (WGS) entry which is preliminary data.</text>
</comment>
<reference evidence="2" key="2">
    <citation type="journal article" date="2021" name="PeerJ">
        <title>Extensive microbial diversity within the chicken gut microbiome revealed by metagenomics and culture.</title>
        <authorList>
            <person name="Gilroy R."/>
            <person name="Ravi A."/>
            <person name="Getino M."/>
            <person name="Pursley I."/>
            <person name="Horton D.L."/>
            <person name="Alikhan N.F."/>
            <person name="Baker D."/>
            <person name="Gharbi K."/>
            <person name="Hall N."/>
            <person name="Watson M."/>
            <person name="Adriaenssens E.M."/>
            <person name="Foster-Nyarko E."/>
            <person name="Jarju S."/>
            <person name="Secka A."/>
            <person name="Antonio M."/>
            <person name="Oren A."/>
            <person name="Chaudhuri R.R."/>
            <person name="La Ragione R."/>
            <person name="Hildebrand F."/>
            <person name="Pallen M.J."/>
        </authorList>
    </citation>
    <scope>NUCLEOTIDE SEQUENCE</scope>
    <source>
        <strain evidence="2">ChiGjej3B3-7149</strain>
    </source>
</reference>
<evidence type="ECO:0000259" key="1">
    <source>
        <dbReference type="Pfam" id="PF14336"/>
    </source>
</evidence>
<feature type="domain" description="D-glutamate cyclase-like C-terminal" evidence="1">
    <location>
        <begin position="54"/>
        <end position="325"/>
    </location>
</feature>
<dbReference type="AlphaFoldDB" id="A0A9D1IZG3"/>
<dbReference type="Pfam" id="PF14336">
    <property type="entry name" value="GLUCM-like_C"/>
    <property type="match status" value="1"/>
</dbReference>
<dbReference type="Proteomes" id="UP000824238">
    <property type="component" value="Unassembled WGS sequence"/>
</dbReference>
<evidence type="ECO:0000313" key="3">
    <source>
        <dbReference type="Proteomes" id="UP000824238"/>
    </source>
</evidence>
<evidence type="ECO:0000313" key="2">
    <source>
        <dbReference type="EMBL" id="HIR55551.1"/>
    </source>
</evidence>
<gene>
    <name evidence="2" type="ORF">IAD36_08170</name>
</gene>
<accession>A0A9D1IZG3</accession>